<dbReference type="AlphaFoldDB" id="A0A3Q7EHZ0"/>
<dbReference type="EnsemblPlants" id="Solyc01g080340.3.1">
    <property type="protein sequence ID" value="Solyc01g080340.3.1.1"/>
    <property type="gene ID" value="Solyc01g080340.3"/>
</dbReference>
<dbReference type="Gramene" id="Solyc01g080340.3.1">
    <property type="protein sequence ID" value="Solyc01g080340.3.1.1"/>
    <property type="gene ID" value="Solyc01g080340.3"/>
</dbReference>
<accession>A0A3Q7EHZ0</accession>
<feature type="compositionally biased region" description="Basic and acidic residues" evidence="1">
    <location>
        <begin position="411"/>
        <end position="424"/>
    </location>
</feature>
<feature type="compositionally biased region" description="Low complexity" evidence="1">
    <location>
        <begin position="425"/>
        <end position="436"/>
    </location>
</feature>
<evidence type="ECO:0000259" key="2">
    <source>
        <dbReference type="PROSITE" id="PS50858"/>
    </source>
</evidence>
<dbReference type="SMART" id="SM00751">
    <property type="entry name" value="BSD"/>
    <property type="match status" value="1"/>
</dbReference>
<dbReference type="Proteomes" id="UP000004994">
    <property type="component" value="Chromosome 1"/>
</dbReference>
<feature type="compositionally biased region" description="Acidic residues" evidence="1">
    <location>
        <begin position="441"/>
        <end position="452"/>
    </location>
</feature>
<dbReference type="Pfam" id="PF03909">
    <property type="entry name" value="BSD"/>
    <property type="match status" value="1"/>
</dbReference>
<feature type="compositionally biased region" description="Low complexity" evidence="1">
    <location>
        <begin position="93"/>
        <end position="102"/>
    </location>
</feature>
<evidence type="ECO:0000313" key="4">
    <source>
        <dbReference type="Proteomes" id="UP000004994"/>
    </source>
</evidence>
<feature type="domain" description="BSD" evidence="2">
    <location>
        <begin position="274"/>
        <end position="326"/>
    </location>
</feature>
<dbReference type="SUPFAM" id="SSF140383">
    <property type="entry name" value="BSD domain-like"/>
    <property type="match status" value="1"/>
</dbReference>
<sequence>VGGIFPYYIFRNDLIVSSVCFNKDKINPSEIIACTSPPPLRIFRRRFRPYSVCSTAIYNKSKLNFSISHLMDFFKSVFADDPEFSDTEDAPTSPSNSQSQPESPNPNPNHDVPAITNAWTFGSTLFRTIASKSESVVQNYRRDFEEFSSGLKIETATIREVASRAVKDLPARFESGAAVAQESLESVGQAIDNIGSTVSEIIAHGKESILDNDSDSELFENSSRRSLGRSSSLEQNLNLNAKPYSRIDATIRATQCDAKTYCDEPEDMIDYNEWKLGFVLVEMNGEIEGLIKENGVINEIYSELVPSRIDHETFWSRYFYKVYRIRKADEARVRLVNRAISGEEEEELSWDVDDEDDENTEGSNGVASENVAKEEVVKKMDSSVSREDEKETALEITSDDGGDVKGILAGRVDDKGSSEGKNDNSDFSVISSQVSSHEGDDLGWDEIEDIASGDEIKVPERTSPNKADLRKRMSAAEEELSWDSEVDDEEAAKS</sequence>
<dbReference type="InterPro" id="IPR035925">
    <property type="entry name" value="BSD_dom_sf"/>
</dbReference>
<dbReference type="PANTHER" id="PTHR16019">
    <property type="entry name" value="SYNAPSE-ASSOCIATED PROTEIN"/>
    <property type="match status" value="1"/>
</dbReference>
<reference evidence="3" key="2">
    <citation type="submission" date="2019-01" db="UniProtKB">
        <authorList>
            <consortium name="EnsemblPlants"/>
        </authorList>
    </citation>
    <scope>IDENTIFICATION</scope>
    <source>
        <strain evidence="3">cv. Heinz 1706</strain>
    </source>
</reference>
<protein>
    <recommendedName>
        <fullName evidence="2">BSD domain-containing protein</fullName>
    </recommendedName>
</protein>
<feature type="compositionally biased region" description="Acidic residues" evidence="1">
    <location>
        <begin position="476"/>
        <end position="494"/>
    </location>
</feature>
<dbReference type="GO" id="GO:0005737">
    <property type="term" value="C:cytoplasm"/>
    <property type="evidence" value="ECO:0000318"/>
    <property type="project" value="GO_Central"/>
</dbReference>
<evidence type="ECO:0000256" key="1">
    <source>
        <dbReference type="SAM" id="MobiDB-lite"/>
    </source>
</evidence>
<reference evidence="3" key="1">
    <citation type="journal article" date="2012" name="Nature">
        <title>The tomato genome sequence provides insights into fleshy fruit evolution.</title>
        <authorList>
            <consortium name="Tomato Genome Consortium"/>
        </authorList>
    </citation>
    <scope>NUCLEOTIDE SEQUENCE [LARGE SCALE GENOMIC DNA]</scope>
    <source>
        <strain evidence="3">cv. Heinz 1706</strain>
    </source>
</reference>
<dbReference type="InterPro" id="IPR005607">
    <property type="entry name" value="BSD_dom"/>
</dbReference>
<dbReference type="Gene3D" id="1.10.3970.10">
    <property type="entry name" value="BSD domain"/>
    <property type="match status" value="1"/>
</dbReference>
<feature type="region of interest" description="Disordered" evidence="1">
    <location>
        <begin position="84"/>
        <end position="114"/>
    </location>
</feature>
<evidence type="ECO:0000313" key="3">
    <source>
        <dbReference type="EnsemblPlants" id="Solyc01g080340.3.1.1"/>
    </source>
</evidence>
<feature type="region of interest" description="Disordered" evidence="1">
    <location>
        <begin position="344"/>
        <end position="494"/>
    </location>
</feature>
<feature type="compositionally biased region" description="Acidic residues" evidence="1">
    <location>
        <begin position="344"/>
        <end position="360"/>
    </location>
</feature>
<dbReference type="OMA" id="SMVDKKE"/>
<name>A0A3Q7EHZ0_SOLLC</name>
<proteinExistence type="predicted"/>
<dbReference type="PaxDb" id="4081-Solyc01g080340.2.1"/>
<keyword evidence="4" id="KW-1185">Reference proteome</keyword>
<feature type="compositionally biased region" description="Basic and acidic residues" evidence="1">
    <location>
        <begin position="371"/>
        <end position="393"/>
    </location>
</feature>
<dbReference type="InParanoid" id="A0A3Q7EHZ0"/>
<dbReference type="PROSITE" id="PS50858">
    <property type="entry name" value="BSD"/>
    <property type="match status" value="1"/>
</dbReference>
<organism evidence="3">
    <name type="scientific">Solanum lycopersicum</name>
    <name type="common">Tomato</name>
    <name type="synonym">Lycopersicon esculentum</name>
    <dbReference type="NCBI Taxonomy" id="4081"/>
    <lineage>
        <taxon>Eukaryota</taxon>
        <taxon>Viridiplantae</taxon>
        <taxon>Streptophyta</taxon>
        <taxon>Embryophyta</taxon>
        <taxon>Tracheophyta</taxon>
        <taxon>Spermatophyta</taxon>
        <taxon>Magnoliopsida</taxon>
        <taxon>eudicotyledons</taxon>
        <taxon>Gunneridae</taxon>
        <taxon>Pentapetalae</taxon>
        <taxon>asterids</taxon>
        <taxon>lamiids</taxon>
        <taxon>Solanales</taxon>
        <taxon>Solanaceae</taxon>
        <taxon>Solanoideae</taxon>
        <taxon>Solaneae</taxon>
        <taxon>Solanum</taxon>
        <taxon>Solanum subgen. Lycopersicon</taxon>
    </lineage>
</organism>
<dbReference type="InterPro" id="IPR051494">
    <property type="entry name" value="BSD_domain-containing"/>
</dbReference>
<dbReference type="PANTHER" id="PTHR16019:SF25">
    <property type="entry name" value="BSD DOMAIN-CONTAINING PROTEIN 1-LIKE"/>
    <property type="match status" value="1"/>
</dbReference>